<gene>
    <name evidence="2" type="ORF">CKS_4926</name>
    <name evidence="1" type="ORF">DSJ_04165</name>
</gene>
<evidence type="ECO:0000313" key="4">
    <source>
        <dbReference type="Proteomes" id="UP000192380"/>
    </source>
</evidence>
<evidence type="ECO:0000313" key="2">
    <source>
        <dbReference type="EMBL" id="EHT98542.1"/>
    </source>
</evidence>
<dbReference type="EMBL" id="CP017581">
    <property type="protein sequence ID" value="ARF48626.1"/>
    <property type="molecule type" value="Genomic_DNA"/>
</dbReference>
<reference evidence="1 4" key="3">
    <citation type="submission" date="2016-10" db="EMBL/GenBank/DDBJ databases">
        <title>Complete Genome Assembly of Pantoea stewartii subsp. stewartii DC283, a Corn Pathogen.</title>
        <authorList>
            <person name="Duong D.A."/>
            <person name="Stevens A.M."/>
            <person name="Jensen R.V."/>
        </authorList>
    </citation>
    <scope>NUCLEOTIDE SEQUENCE [LARGE SCALE GENOMIC DNA]</scope>
    <source>
        <strain evidence="1 4">DC283</strain>
    </source>
</reference>
<dbReference type="Proteomes" id="UP000192380">
    <property type="component" value="Chromosome"/>
</dbReference>
<evidence type="ECO:0000313" key="1">
    <source>
        <dbReference type="EMBL" id="ARF48626.1"/>
    </source>
</evidence>
<dbReference type="PATRIC" id="fig|660596.6.peg.4596"/>
<dbReference type="AlphaFoldDB" id="H3RJT5"/>
<dbReference type="Proteomes" id="UP000005050">
    <property type="component" value="Unassembled WGS sequence"/>
</dbReference>
<evidence type="ECO:0000313" key="3">
    <source>
        <dbReference type="Proteomes" id="UP000005050"/>
    </source>
</evidence>
<accession>H3RJT5</accession>
<reference evidence="2 3" key="1">
    <citation type="journal article" date="2012" name="Mol. Microbiol.">
        <title>The genetic and structural basis of two distinct terminal side branch residues in stewartan and amylovoran exopolysaccharides and their potential role in host adaptation.</title>
        <authorList>
            <person name="Wang X."/>
            <person name="Yang F."/>
            <person name="von Bodman S.B."/>
        </authorList>
    </citation>
    <scope>NUCLEOTIDE SEQUENCE [LARGE SCALE GENOMIC DNA]</scope>
    <source>
        <strain evidence="2 3">DC283</strain>
    </source>
</reference>
<reference evidence="2" key="2">
    <citation type="submission" date="2012-01" db="EMBL/GenBank/DDBJ databases">
        <authorList>
            <person name="Biehl B.S."/>
            <person name="Ding Y."/>
            <person name="Dugan-Rocha S.P."/>
            <person name="Gibbs R.A."/>
            <person name="Glasner J.D."/>
            <person name="Kovar C."/>
            <person name="Muzny D.M."/>
            <person name="Neeno-Eckwall E.C."/>
            <person name="Perna N.T."/>
            <person name="Qin X."/>
            <person name="von Bodman S.B."/>
            <person name="Weinstock G.M."/>
        </authorList>
    </citation>
    <scope>NUCLEOTIDE SEQUENCE</scope>
    <source>
        <strain evidence="2">DC283</strain>
    </source>
</reference>
<keyword evidence="4" id="KW-1185">Reference proteome</keyword>
<proteinExistence type="predicted"/>
<name>H3RJT5_PANSE</name>
<sequence length="76" mass="8626">MLSNKLATCAQQAHCQRFAITVTDNSKFPGMTHLAAFLQREGPAYFAEQAEREKMQKMVGIILHHQHMPRQSRNSG</sequence>
<protein>
    <submittedName>
        <fullName evidence="2">Uncharacterized protein</fullName>
    </submittedName>
</protein>
<dbReference type="KEGG" id="pstw:DSJ_04165"/>
<organism evidence="2 3">
    <name type="scientific">Pantoea stewartii subsp. stewartii DC283</name>
    <dbReference type="NCBI Taxonomy" id="660596"/>
    <lineage>
        <taxon>Bacteria</taxon>
        <taxon>Pseudomonadati</taxon>
        <taxon>Pseudomonadota</taxon>
        <taxon>Gammaproteobacteria</taxon>
        <taxon>Enterobacterales</taxon>
        <taxon>Erwiniaceae</taxon>
        <taxon>Pantoea</taxon>
    </lineage>
</organism>
<dbReference type="STRING" id="660596.DSJ_04165"/>
<dbReference type="EMBL" id="AHIE01000037">
    <property type="protein sequence ID" value="EHT98542.1"/>
    <property type="molecule type" value="Genomic_DNA"/>
</dbReference>